<protein>
    <submittedName>
        <fullName evidence="2">Uncharacterized protein</fullName>
    </submittedName>
</protein>
<evidence type="ECO:0000313" key="3">
    <source>
        <dbReference type="Proteomes" id="UP000245942"/>
    </source>
</evidence>
<dbReference type="Proteomes" id="UP000245942">
    <property type="component" value="Unassembled WGS sequence"/>
</dbReference>
<dbReference type="RefSeq" id="XP_025347681.1">
    <property type="nucleotide sequence ID" value="XM_025494353.1"/>
</dbReference>
<dbReference type="EMBL" id="KZ819328">
    <property type="protein sequence ID" value="PWN20521.1"/>
    <property type="molecule type" value="Genomic_DNA"/>
</dbReference>
<organism evidence="2 3">
    <name type="scientific">Pseudomicrostroma glucosiphilum</name>
    <dbReference type="NCBI Taxonomy" id="1684307"/>
    <lineage>
        <taxon>Eukaryota</taxon>
        <taxon>Fungi</taxon>
        <taxon>Dikarya</taxon>
        <taxon>Basidiomycota</taxon>
        <taxon>Ustilaginomycotina</taxon>
        <taxon>Exobasidiomycetes</taxon>
        <taxon>Microstromatales</taxon>
        <taxon>Microstromatales incertae sedis</taxon>
        <taxon>Pseudomicrostroma</taxon>
    </lineage>
</organism>
<keyword evidence="3" id="KW-1185">Reference proteome</keyword>
<feature type="compositionally biased region" description="Low complexity" evidence="1">
    <location>
        <begin position="74"/>
        <end position="83"/>
    </location>
</feature>
<dbReference type="GeneID" id="37016087"/>
<name>A0A316U7U5_9BASI</name>
<dbReference type="AlphaFoldDB" id="A0A316U7U5"/>
<gene>
    <name evidence="2" type="ORF">BCV69DRAFT_299640</name>
</gene>
<reference evidence="2 3" key="1">
    <citation type="journal article" date="2018" name="Mol. Biol. Evol.">
        <title>Broad Genomic Sampling Reveals a Smut Pathogenic Ancestry of the Fungal Clade Ustilaginomycotina.</title>
        <authorList>
            <person name="Kijpornyongpan T."/>
            <person name="Mondo S.J."/>
            <person name="Barry K."/>
            <person name="Sandor L."/>
            <person name="Lee J."/>
            <person name="Lipzen A."/>
            <person name="Pangilinan J."/>
            <person name="LaButti K."/>
            <person name="Hainaut M."/>
            <person name="Henrissat B."/>
            <person name="Grigoriev I.V."/>
            <person name="Spatafora J.W."/>
            <person name="Aime M.C."/>
        </authorList>
    </citation>
    <scope>NUCLEOTIDE SEQUENCE [LARGE SCALE GENOMIC DNA]</scope>
    <source>
        <strain evidence="2 3">MCA 4718</strain>
    </source>
</reference>
<evidence type="ECO:0000256" key="1">
    <source>
        <dbReference type="SAM" id="MobiDB-lite"/>
    </source>
</evidence>
<feature type="compositionally biased region" description="Polar residues" evidence="1">
    <location>
        <begin position="1"/>
        <end position="15"/>
    </location>
</feature>
<dbReference type="OrthoDB" id="3363694at2759"/>
<feature type="non-terminal residue" evidence="2">
    <location>
        <position position="559"/>
    </location>
</feature>
<feature type="region of interest" description="Disordered" evidence="1">
    <location>
        <begin position="391"/>
        <end position="425"/>
    </location>
</feature>
<evidence type="ECO:0000313" key="2">
    <source>
        <dbReference type="EMBL" id="PWN20521.1"/>
    </source>
</evidence>
<accession>A0A316U7U5</accession>
<sequence>MATRKGPTQSTTPASQPAREVNESSTSASQAAELDEVAPALVPQSRRVVGLPPEIERTFNPEAPLRKERKSKASKASQMASQQHPSSGGSRDDAEGTPNPPLPAMSAAQLAQLQQYFEHQMEARLESQRQETRRLFQEQMNSQDVSAERRNLTNLLWQGTDEAKQSRRRFLISKGFTPAQADREILEPITTSAPTMVVNQPNRRVEWKAKEIGLFDGKPENLDQWICRVQGFYNQKVDPAWREPLVEALPKCMTGYADSWLNMQSTAFRMDNLSTFEGWVKTLRTAFRGDFARKQMEAHMRAWQYRDEPSLGYFLDKTRRMSAVYSDREIDSFLTDVWLGLPDDFKPMIRAHITKPLRATTMMDELQMFEHAWRAQDPKNRSLRVTPTMNPTQEVTVSAPSTRSVDVSVSPTKTRDSPSLVQRQRESLKATFNPANLFNENGKLKYRRPDGVVITRDRPCSTCGGQHFDFAHDHVVGVKQEVNLIDLFYGGYPIDQSSSGAPFVEAGSPVTVSDSSSVTTRLSSTSPERQVSVSTSGSSAATAIDVEKSLLNWLLSLGA</sequence>
<feature type="compositionally biased region" description="Polar residues" evidence="1">
    <location>
        <begin position="391"/>
        <end position="422"/>
    </location>
</feature>
<feature type="region of interest" description="Disordered" evidence="1">
    <location>
        <begin position="1"/>
        <end position="104"/>
    </location>
</feature>
<proteinExistence type="predicted"/>